<sequence>MPTPSSLPVYYYFTLGRLGRGEVLNLFLKDAGIEYKEVRYAYDDTFAPISEELQKKGITRTGKLPALEYNGHVFTQHIPTLRYLARELGSYDGETSQEKYLVDAVSDIYIDWRFHWVGQLKGVTKEYKDEFIPKYYNVISQYYSDVDGPYLLGNKITYADFAVYQSIDNDKRIGTAPSTLPSPLGKLVEAFESRPNIAAYLKDNRVAKAAGVIGLSTALQIQQHLTPSQSILIVAREFPNTTSINYTSPWAGAHYRPCPGASQQAIREADQCRRTYDIFKRIAAEEPASSIKFTEGIEHLEAPPPEYLDATSRTNAYGHLEEYHELSKDELPERVRWGASYLTWTLNSPVYCAHLLRKFVLKGGQTKEYALANILEAFELANNVKTVVNCSGTGFNDSKSFIIRGQTCLVRNPCSVTLTRQQTDGSWSFCIPRPLDGGTIIGGTKQPHNWDPNPSPETRAQLLANASKWFPFSPESGGKFDVIRDIVGRRPAREGGMRIEVERLGKDNNKTVVHAYGAGGRGYELSWGVAEDVTQLMLESRLLHARASL</sequence>
<dbReference type="Gene3D" id="3.40.50.720">
    <property type="entry name" value="NAD(P)-binding Rossmann-like Domain"/>
    <property type="match status" value="1"/>
</dbReference>
<accession>A0ABR3YEP6</accession>
<dbReference type="CDD" id="cd03039">
    <property type="entry name" value="GST_N_Sigma_like"/>
    <property type="match status" value="1"/>
</dbReference>
<proteinExistence type="inferred from homology"/>
<comment type="caution">
    <text evidence="8">The sequence shown here is derived from an EMBL/GenBank/DDBJ whole genome shotgun (WGS) entry which is preliminary data.</text>
</comment>
<dbReference type="InterPro" id="IPR006181">
    <property type="entry name" value="D-amino_acid_oxidase_CS"/>
</dbReference>
<dbReference type="Pfam" id="PF01266">
    <property type="entry name" value="DAO"/>
    <property type="match status" value="1"/>
</dbReference>
<comment type="similarity">
    <text evidence="2">Belongs to the DAMOX/DASOX family.</text>
</comment>
<evidence type="ECO:0008006" key="10">
    <source>
        <dbReference type="Google" id="ProtNLM"/>
    </source>
</evidence>
<dbReference type="SUPFAM" id="SSF51971">
    <property type="entry name" value="Nucleotide-binding domain"/>
    <property type="match status" value="1"/>
</dbReference>
<dbReference type="PANTHER" id="PTHR11530:SF26">
    <property type="entry name" value="FAD DEPENDENT OXIDOREDUCTASE SUPERFAMILY (AFU_ORTHOLOGUE AFUA_5G13940)"/>
    <property type="match status" value="1"/>
</dbReference>
<evidence type="ECO:0000313" key="8">
    <source>
        <dbReference type="EMBL" id="KAL1886604.1"/>
    </source>
</evidence>
<evidence type="ECO:0000259" key="6">
    <source>
        <dbReference type="PROSITE" id="PS50404"/>
    </source>
</evidence>
<comment type="cofactor">
    <cofactor evidence="1">
        <name>FAD</name>
        <dbReference type="ChEBI" id="CHEBI:57692"/>
    </cofactor>
</comment>
<dbReference type="InterPro" id="IPR036282">
    <property type="entry name" value="Glutathione-S-Trfase_C_sf"/>
</dbReference>
<keyword evidence="5" id="KW-0560">Oxidoreductase</keyword>
<protein>
    <recommendedName>
        <fullName evidence="10">Glutathione S-transferase</fullName>
    </recommendedName>
</protein>
<evidence type="ECO:0000256" key="5">
    <source>
        <dbReference type="ARBA" id="ARBA00023002"/>
    </source>
</evidence>
<dbReference type="Gene3D" id="1.20.1050.10">
    <property type="match status" value="1"/>
</dbReference>
<dbReference type="Pfam" id="PF14497">
    <property type="entry name" value="GST_C_3"/>
    <property type="match status" value="1"/>
</dbReference>
<evidence type="ECO:0000256" key="1">
    <source>
        <dbReference type="ARBA" id="ARBA00001974"/>
    </source>
</evidence>
<evidence type="ECO:0000256" key="2">
    <source>
        <dbReference type="ARBA" id="ARBA00006730"/>
    </source>
</evidence>
<feature type="domain" description="GST N-terminal" evidence="6">
    <location>
        <begin position="8"/>
        <end position="92"/>
    </location>
</feature>
<dbReference type="Pfam" id="PF02798">
    <property type="entry name" value="GST_N"/>
    <property type="match status" value="1"/>
</dbReference>
<dbReference type="InterPro" id="IPR036249">
    <property type="entry name" value="Thioredoxin-like_sf"/>
</dbReference>
<dbReference type="SUPFAM" id="SSF54373">
    <property type="entry name" value="FAD-linked reductases, C-terminal domain"/>
    <property type="match status" value="1"/>
</dbReference>
<keyword evidence="3" id="KW-0285">Flavoprotein</keyword>
<evidence type="ECO:0000259" key="7">
    <source>
        <dbReference type="PROSITE" id="PS50405"/>
    </source>
</evidence>
<gene>
    <name evidence="8" type="ORF">Plec18167_000536</name>
</gene>
<dbReference type="EMBL" id="JAVDPF010000001">
    <property type="protein sequence ID" value="KAL1886604.1"/>
    <property type="molecule type" value="Genomic_DNA"/>
</dbReference>
<reference evidence="8 9" key="1">
    <citation type="journal article" date="2024" name="IMA Fungus">
        <title>IMA Genome - F19 : A genome assembly and annotation guide to empower mycologists, including annotated draft genome sequences of Ceratocystis pirilliformis, Diaporthe australafricana, Fusarium ophioides, Paecilomyces lecythidis, and Sporothrix stenoceras.</title>
        <authorList>
            <person name="Aylward J."/>
            <person name="Wilson A.M."/>
            <person name="Visagie C.M."/>
            <person name="Spraker J."/>
            <person name="Barnes I."/>
            <person name="Buitendag C."/>
            <person name="Ceriani C."/>
            <person name="Del Mar Angel L."/>
            <person name="du Plessis D."/>
            <person name="Fuchs T."/>
            <person name="Gasser K."/>
            <person name="Kramer D."/>
            <person name="Li W."/>
            <person name="Munsamy K."/>
            <person name="Piso A."/>
            <person name="Price J.L."/>
            <person name="Sonnekus B."/>
            <person name="Thomas C."/>
            <person name="van der Nest A."/>
            <person name="van Dijk A."/>
            <person name="van Heerden A."/>
            <person name="van Vuuren N."/>
            <person name="Yilmaz N."/>
            <person name="Duong T.A."/>
            <person name="van der Merwe N.A."/>
            <person name="Wingfield M.J."/>
            <person name="Wingfield B.D."/>
        </authorList>
    </citation>
    <scope>NUCLEOTIDE SEQUENCE [LARGE SCALE GENOMIC DNA]</scope>
    <source>
        <strain evidence="8 9">CMW 18167</strain>
    </source>
</reference>
<dbReference type="PROSITE" id="PS50405">
    <property type="entry name" value="GST_CTER"/>
    <property type="match status" value="1"/>
</dbReference>
<dbReference type="PROSITE" id="PS00677">
    <property type="entry name" value="DAO"/>
    <property type="match status" value="1"/>
</dbReference>
<keyword evidence="4" id="KW-0274">FAD</keyword>
<evidence type="ECO:0000256" key="3">
    <source>
        <dbReference type="ARBA" id="ARBA00022630"/>
    </source>
</evidence>
<dbReference type="Proteomes" id="UP001583193">
    <property type="component" value="Unassembled WGS sequence"/>
</dbReference>
<evidence type="ECO:0000256" key="4">
    <source>
        <dbReference type="ARBA" id="ARBA00022827"/>
    </source>
</evidence>
<dbReference type="PROSITE" id="PS50404">
    <property type="entry name" value="GST_NTER"/>
    <property type="match status" value="1"/>
</dbReference>
<name>A0ABR3YEP6_9EURO</name>
<dbReference type="Gene3D" id="3.40.30.10">
    <property type="entry name" value="Glutaredoxin"/>
    <property type="match status" value="1"/>
</dbReference>
<dbReference type="Gene3D" id="3.30.9.10">
    <property type="entry name" value="D-Amino Acid Oxidase, subunit A, domain 2"/>
    <property type="match status" value="1"/>
</dbReference>
<keyword evidence="9" id="KW-1185">Reference proteome</keyword>
<dbReference type="InterPro" id="IPR023209">
    <property type="entry name" value="DAO"/>
</dbReference>
<dbReference type="InterPro" id="IPR006076">
    <property type="entry name" value="FAD-dep_OxRdtase"/>
</dbReference>
<dbReference type="SUPFAM" id="SSF47616">
    <property type="entry name" value="GST C-terminal domain-like"/>
    <property type="match status" value="1"/>
</dbReference>
<evidence type="ECO:0000313" key="9">
    <source>
        <dbReference type="Proteomes" id="UP001583193"/>
    </source>
</evidence>
<feature type="domain" description="GST C-terminal" evidence="7">
    <location>
        <begin position="91"/>
        <end position="210"/>
    </location>
</feature>
<dbReference type="PANTHER" id="PTHR11530">
    <property type="entry name" value="D-AMINO ACID OXIDASE"/>
    <property type="match status" value="1"/>
</dbReference>
<dbReference type="InterPro" id="IPR010987">
    <property type="entry name" value="Glutathione-S-Trfase_C-like"/>
</dbReference>
<dbReference type="InterPro" id="IPR004046">
    <property type="entry name" value="GST_C"/>
</dbReference>
<dbReference type="InterPro" id="IPR004045">
    <property type="entry name" value="Glutathione_S-Trfase_N"/>
</dbReference>
<dbReference type="SUPFAM" id="SSF52833">
    <property type="entry name" value="Thioredoxin-like"/>
    <property type="match status" value="1"/>
</dbReference>
<organism evidence="8 9">
    <name type="scientific">Paecilomyces lecythidis</name>
    <dbReference type="NCBI Taxonomy" id="3004212"/>
    <lineage>
        <taxon>Eukaryota</taxon>
        <taxon>Fungi</taxon>
        <taxon>Dikarya</taxon>
        <taxon>Ascomycota</taxon>
        <taxon>Pezizomycotina</taxon>
        <taxon>Eurotiomycetes</taxon>
        <taxon>Eurotiomycetidae</taxon>
        <taxon>Eurotiales</taxon>
        <taxon>Thermoascaceae</taxon>
        <taxon>Paecilomyces</taxon>
    </lineage>
</organism>